<dbReference type="EC" id="4.2.-.-" evidence="4"/>
<dbReference type="EMBL" id="DSUH01000401">
    <property type="protein sequence ID" value="HGU34661.1"/>
    <property type="molecule type" value="Genomic_DNA"/>
</dbReference>
<evidence type="ECO:0000256" key="2">
    <source>
        <dbReference type="ARBA" id="ARBA00022917"/>
    </source>
</evidence>
<evidence type="ECO:0000259" key="5">
    <source>
        <dbReference type="Pfam" id="PF04073"/>
    </source>
</evidence>
<evidence type="ECO:0000313" key="6">
    <source>
        <dbReference type="EMBL" id="HGU34661.1"/>
    </source>
</evidence>
<dbReference type="InterPro" id="IPR036754">
    <property type="entry name" value="YbaK/aa-tRNA-synt-asso_dom_sf"/>
</dbReference>
<comment type="similarity">
    <text evidence="1 4">Belongs to the prolyl-tRNA editing family. YbaK/EbsC subfamily.</text>
</comment>
<dbReference type="PIRSF" id="PIRSF006181">
    <property type="entry name" value="EbsC_YbaK"/>
    <property type="match status" value="1"/>
</dbReference>
<keyword evidence="3 4" id="KW-0456">Lyase</keyword>
<dbReference type="PANTHER" id="PTHR30411">
    <property type="entry name" value="CYTOPLASMIC PROTEIN"/>
    <property type="match status" value="1"/>
</dbReference>
<evidence type="ECO:0000256" key="1">
    <source>
        <dbReference type="ARBA" id="ARBA00009798"/>
    </source>
</evidence>
<dbReference type="AlphaFoldDB" id="A0A7C4RUV4"/>
<dbReference type="Gene3D" id="3.90.960.10">
    <property type="entry name" value="YbaK/aminoacyl-tRNA synthetase-associated domain"/>
    <property type="match status" value="1"/>
</dbReference>
<dbReference type="InterPro" id="IPR007214">
    <property type="entry name" value="YbaK/aa-tRNA-synth-assoc-dom"/>
</dbReference>
<evidence type="ECO:0000256" key="3">
    <source>
        <dbReference type="ARBA" id="ARBA00023239"/>
    </source>
</evidence>
<proteinExistence type="inferred from homology"/>
<dbReference type="GO" id="GO:0016829">
    <property type="term" value="F:lyase activity"/>
    <property type="evidence" value="ECO:0007669"/>
    <property type="project" value="UniProtKB-KW"/>
</dbReference>
<name>A0A7C4RUV4_9BACT</name>
<sequence length="163" mass="17447">MAKTTEPVTPAIRVLKAAGLVYRLHPYPYIDRGGAAHAASCLGIPLHAVVKTLVMETDVGKPLLVLMHGDLEVSTKALARHLGVKSVSPCSTDRANRLTGYVVGGISPFGIRTAMPVYMESGILLLERMFVNAGKRGWLVELHPSEAANLLHAERVEVGISVS</sequence>
<dbReference type="GO" id="GO:0002161">
    <property type="term" value="F:aminoacyl-tRNA deacylase activity"/>
    <property type="evidence" value="ECO:0007669"/>
    <property type="project" value="InterPro"/>
</dbReference>
<reference evidence="6" key="1">
    <citation type="journal article" date="2020" name="mSystems">
        <title>Genome- and Community-Level Interaction Insights into Carbon Utilization and Element Cycling Functions of Hydrothermarchaeota in Hydrothermal Sediment.</title>
        <authorList>
            <person name="Zhou Z."/>
            <person name="Liu Y."/>
            <person name="Xu W."/>
            <person name="Pan J."/>
            <person name="Luo Z.H."/>
            <person name="Li M."/>
        </authorList>
    </citation>
    <scope>NUCLEOTIDE SEQUENCE [LARGE SCALE GENOMIC DNA]</scope>
    <source>
        <strain evidence="6">SpSt-477</strain>
    </source>
</reference>
<accession>A0A7C4RUV4</accession>
<evidence type="ECO:0000256" key="4">
    <source>
        <dbReference type="PIRNR" id="PIRNR006181"/>
    </source>
</evidence>
<keyword evidence="2 4" id="KW-0648">Protein biosynthesis</keyword>
<protein>
    <recommendedName>
        <fullName evidence="4">Cys-tRNA(Pro)/Cys-tRNA(Cys) deacylase</fullName>
        <ecNumber evidence="4">4.2.-.-</ecNumber>
    </recommendedName>
</protein>
<dbReference type="SUPFAM" id="SSF55826">
    <property type="entry name" value="YbaK/ProRS associated domain"/>
    <property type="match status" value="1"/>
</dbReference>
<gene>
    <name evidence="6" type="ORF">ENS29_17720</name>
</gene>
<dbReference type="InterPro" id="IPR004369">
    <property type="entry name" value="Prolyl-tRNA_editing_YbaK/EbsC"/>
</dbReference>
<dbReference type="CDD" id="cd00002">
    <property type="entry name" value="YbaK_deacylase"/>
    <property type="match status" value="1"/>
</dbReference>
<dbReference type="PANTHER" id="PTHR30411:SF0">
    <property type="entry name" value="CYS-TRNA(PRO)_CYS-TRNA(CYS) DEACYLASE YBAK"/>
    <property type="match status" value="1"/>
</dbReference>
<organism evidence="6">
    <name type="scientific">Desulfatirhabdium butyrativorans</name>
    <dbReference type="NCBI Taxonomy" id="340467"/>
    <lineage>
        <taxon>Bacteria</taxon>
        <taxon>Pseudomonadati</taxon>
        <taxon>Thermodesulfobacteriota</taxon>
        <taxon>Desulfobacteria</taxon>
        <taxon>Desulfobacterales</taxon>
        <taxon>Desulfatirhabdiaceae</taxon>
        <taxon>Desulfatirhabdium</taxon>
    </lineage>
</organism>
<dbReference type="Pfam" id="PF04073">
    <property type="entry name" value="tRNA_edit"/>
    <property type="match status" value="1"/>
</dbReference>
<feature type="domain" description="YbaK/aminoacyl-tRNA synthetase-associated" evidence="5">
    <location>
        <begin position="36"/>
        <end position="146"/>
    </location>
</feature>
<comment type="caution">
    <text evidence="6">The sequence shown here is derived from an EMBL/GenBank/DDBJ whole genome shotgun (WGS) entry which is preliminary data.</text>
</comment>
<dbReference type="GO" id="GO:0006412">
    <property type="term" value="P:translation"/>
    <property type="evidence" value="ECO:0007669"/>
    <property type="project" value="UniProtKB-KW"/>
</dbReference>